<sequence>MDTSRHNAFIFFTSLYWSSILFHLISFDSPLELPHCFVSQTHLQLQLNSRSHRINERTPYATRFSSSRSTDKLLI</sequence>
<keyword evidence="3" id="KW-1185">Reference proteome</keyword>
<keyword evidence="1" id="KW-1133">Transmembrane helix</keyword>
<feature type="transmembrane region" description="Helical" evidence="1">
    <location>
        <begin position="7"/>
        <end position="25"/>
    </location>
</feature>
<proteinExistence type="predicted"/>
<dbReference type="Proteomes" id="UP000326198">
    <property type="component" value="Unassembled WGS sequence"/>
</dbReference>
<protein>
    <submittedName>
        <fullName evidence="2">Uncharacterized protein</fullName>
    </submittedName>
</protein>
<organism evidence="2 3">
    <name type="scientific">Aspergillus bertholletiae</name>
    <dbReference type="NCBI Taxonomy" id="1226010"/>
    <lineage>
        <taxon>Eukaryota</taxon>
        <taxon>Fungi</taxon>
        <taxon>Dikarya</taxon>
        <taxon>Ascomycota</taxon>
        <taxon>Pezizomycotina</taxon>
        <taxon>Eurotiomycetes</taxon>
        <taxon>Eurotiomycetidae</taxon>
        <taxon>Eurotiales</taxon>
        <taxon>Aspergillaceae</taxon>
        <taxon>Aspergillus</taxon>
        <taxon>Aspergillus subgen. Circumdati</taxon>
    </lineage>
</organism>
<dbReference type="AlphaFoldDB" id="A0A5N7BEW9"/>
<evidence type="ECO:0000313" key="3">
    <source>
        <dbReference type="Proteomes" id="UP000326198"/>
    </source>
</evidence>
<keyword evidence="1" id="KW-0812">Transmembrane</keyword>
<evidence type="ECO:0000313" key="2">
    <source>
        <dbReference type="EMBL" id="KAE8380325.1"/>
    </source>
</evidence>
<evidence type="ECO:0000256" key="1">
    <source>
        <dbReference type="SAM" id="Phobius"/>
    </source>
</evidence>
<name>A0A5N7BEW9_9EURO</name>
<dbReference type="EMBL" id="ML736183">
    <property type="protein sequence ID" value="KAE8380325.1"/>
    <property type="molecule type" value="Genomic_DNA"/>
</dbReference>
<keyword evidence="1" id="KW-0472">Membrane</keyword>
<accession>A0A5N7BEW9</accession>
<reference evidence="2 3" key="1">
    <citation type="submission" date="2019-04" db="EMBL/GenBank/DDBJ databases">
        <title>Friends and foes A comparative genomics studyof 23 Aspergillus species from section Flavi.</title>
        <authorList>
            <consortium name="DOE Joint Genome Institute"/>
            <person name="Kjaerbolling I."/>
            <person name="Vesth T."/>
            <person name="Frisvad J.C."/>
            <person name="Nybo J.L."/>
            <person name="Theobald S."/>
            <person name="Kildgaard S."/>
            <person name="Isbrandt T."/>
            <person name="Kuo A."/>
            <person name="Sato A."/>
            <person name="Lyhne E.K."/>
            <person name="Kogle M.E."/>
            <person name="Wiebenga A."/>
            <person name="Kun R.S."/>
            <person name="Lubbers R.J."/>
            <person name="Makela M.R."/>
            <person name="Barry K."/>
            <person name="Chovatia M."/>
            <person name="Clum A."/>
            <person name="Daum C."/>
            <person name="Haridas S."/>
            <person name="He G."/>
            <person name="LaButti K."/>
            <person name="Lipzen A."/>
            <person name="Mondo S."/>
            <person name="Riley R."/>
            <person name="Salamov A."/>
            <person name="Simmons B.A."/>
            <person name="Magnuson J.K."/>
            <person name="Henrissat B."/>
            <person name="Mortensen U.H."/>
            <person name="Larsen T.O."/>
            <person name="Devries R.P."/>
            <person name="Grigoriev I.V."/>
            <person name="Machida M."/>
            <person name="Baker S.E."/>
            <person name="Andersen M.R."/>
        </authorList>
    </citation>
    <scope>NUCLEOTIDE SEQUENCE [LARGE SCALE GENOMIC DNA]</scope>
    <source>
        <strain evidence="2 3">IBT 29228</strain>
    </source>
</reference>
<gene>
    <name evidence="2" type="ORF">BDV26DRAFT_257806</name>
</gene>